<sequence length="310" mass="32734">MVLPSLIGAFHLILATQIVAFALVAVSLQLLWGRAGQLSFGQAAFFGIGAYAYGYVSSRDSAGGWLAICVAVLIPSAIALLMGYFLFFGGVRGAYFSIVTLAFVLITYQVAISWQSVTGGDSGLTGINGLILQFGAFKLDFSTGQGPYYGALIFLLLGLIIATLVRFSSFGLVLEAIREDENRAKFLGYNTSLYLTGVLTLSAALAGLAGGAYASVSLIAAPDMVGSLLSIEILTWVAIGGRNHIAGALIGTAFMRILNDQASTLLQSSWPLVVGLVFVAVVLFFPAGIIGAFTNLRRRLTTYATKREAR</sequence>
<dbReference type="AlphaFoldDB" id="A0A917TT35"/>
<keyword evidence="5 6" id="KW-0472">Membrane</keyword>
<dbReference type="EMBL" id="BMPI01000020">
    <property type="protein sequence ID" value="GGM36899.1"/>
    <property type="molecule type" value="Genomic_DNA"/>
</dbReference>
<comment type="caution">
    <text evidence="7">The sequence shown here is derived from an EMBL/GenBank/DDBJ whole genome shotgun (WGS) entry which is preliminary data.</text>
</comment>
<keyword evidence="2" id="KW-1003">Cell membrane</keyword>
<feature type="transmembrane region" description="Helical" evidence="6">
    <location>
        <begin position="6"/>
        <end position="26"/>
    </location>
</feature>
<comment type="subcellular location">
    <subcellularLocation>
        <location evidence="1">Cell membrane</location>
        <topology evidence="1">Multi-pass membrane protein</topology>
    </subcellularLocation>
</comment>
<evidence type="ECO:0000256" key="5">
    <source>
        <dbReference type="ARBA" id="ARBA00023136"/>
    </source>
</evidence>
<reference evidence="7" key="2">
    <citation type="submission" date="2020-09" db="EMBL/GenBank/DDBJ databases">
        <authorList>
            <person name="Sun Q."/>
            <person name="Ohkuma M."/>
        </authorList>
    </citation>
    <scope>NUCLEOTIDE SEQUENCE</scope>
    <source>
        <strain evidence="7">JCM 19831</strain>
    </source>
</reference>
<proteinExistence type="predicted"/>
<dbReference type="GO" id="GO:0015658">
    <property type="term" value="F:branched-chain amino acid transmembrane transporter activity"/>
    <property type="evidence" value="ECO:0007669"/>
    <property type="project" value="InterPro"/>
</dbReference>
<evidence type="ECO:0000256" key="3">
    <source>
        <dbReference type="ARBA" id="ARBA00022692"/>
    </source>
</evidence>
<gene>
    <name evidence="7" type="ORF">GCM10007977_042960</name>
</gene>
<protein>
    <submittedName>
        <fullName evidence="7">Branched-chain amino acid ABC transporter permease</fullName>
    </submittedName>
</protein>
<feature type="transmembrane region" description="Helical" evidence="6">
    <location>
        <begin position="270"/>
        <end position="293"/>
    </location>
</feature>
<feature type="transmembrane region" description="Helical" evidence="6">
    <location>
        <begin position="193"/>
        <end position="221"/>
    </location>
</feature>
<evidence type="ECO:0000313" key="8">
    <source>
        <dbReference type="Proteomes" id="UP000642070"/>
    </source>
</evidence>
<accession>A0A917TT35</accession>
<dbReference type="InterPro" id="IPR043428">
    <property type="entry name" value="LivM-like"/>
</dbReference>
<organism evidence="7 8">
    <name type="scientific">Dactylosporangium sucinum</name>
    <dbReference type="NCBI Taxonomy" id="1424081"/>
    <lineage>
        <taxon>Bacteria</taxon>
        <taxon>Bacillati</taxon>
        <taxon>Actinomycetota</taxon>
        <taxon>Actinomycetes</taxon>
        <taxon>Micromonosporales</taxon>
        <taxon>Micromonosporaceae</taxon>
        <taxon>Dactylosporangium</taxon>
    </lineage>
</organism>
<evidence type="ECO:0000256" key="1">
    <source>
        <dbReference type="ARBA" id="ARBA00004651"/>
    </source>
</evidence>
<feature type="transmembrane region" description="Helical" evidence="6">
    <location>
        <begin position="62"/>
        <end position="87"/>
    </location>
</feature>
<name>A0A917TT35_9ACTN</name>
<keyword evidence="4 6" id="KW-1133">Transmembrane helix</keyword>
<dbReference type="GO" id="GO:0005886">
    <property type="term" value="C:plasma membrane"/>
    <property type="evidence" value="ECO:0007669"/>
    <property type="project" value="UniProtKB-SubCell"/>
</dbReference>
<reference evidence="7" key="1">
    <citation type="journal article" date="2014" name="Int. J. Syst. Evol. Microbiol.">
        <title>Complete genome sequence of Corynebacterium casei LMG S-19264T (=DSM 44701T), isolated from a smear-ripened cheese.</title>
        <authorList>
            <consortium name="US DOE Joint Genome Institute (JGI-PGF)"/>
            <person name="Walter F."/>
            <person name="Albersmeier A."/>
            <person name="Kalinowski J."/>
            <person name="Ruckert C."/>
        </authorList>
    </citation>
    <scope>NUCLEOTIDE SEQUENCE</scope>
    <source>
        <strain evidence="7">JCM 19831</strain>
    </source>
</reference>
<feature type="transmembrane region" description="Helical" evidence="6">
    <location>
        <begin position="38"/>
        <end position="56"/>
    </location>
</feature>
<evidence type="ECO:0000256" key="2">
    <source>
        <dbReference type="ARBA" id="ARBA00022475"/>
    </source>
</evidence>
<feature type="transmembrane region" description="Helical" evidence="6">
    <location>
        <begin position="94"/>
        <end position="114"/>
    </location>
</feature>
<dbReference type="Pfam" id="PF02653">
    <property type="entry name" value="BPD_transp_2"/>
    <property type="match status" value="1"/>
</dbReference>
<dbReference type="CDD" id="cd06581">
    <property type="entry name" value="TM_PBP1_LivM_like"/>
    <property type="match status" value="1"/>
</dbReference>
<evidence type="ECO:0000313" key="7">
    <source>
        <dbReference type="EMBL" id="GGM36899.1"/>
    </source>
</evidence>
<evidence type="ECO:0000256" key="4">
    <source>
        <dbReference type="ARBA" id="ARBA00022989"/>
    </source>
</evidence>
<feature type="transmembrane region" description="Helical" evidence="6">
    <location>
        <begin position="148"/>
        <end position="173"/>
    </location>
</feature>
<keyword evidence="3 6" id="KW-0812">Transmembrane</keyword>
<dbReference type="PANTHER" id="PTHR30482:SF4">
    <property type="entry name" value="SLR1201 PROTEIN"/>
    <property type="match status" value="1"/>
</dbReference>
<dbReference type="InterPro" id="IPR001851">
    <property type="entry name" value="ABC_transp_permease"/>
</dbReference>
<dbReference type="Proteomes" id="UP000642070">
    <property type="component" value="Unassembled WGS sequence"/>
</dbReference>
<keyword evidence="8" id="KW-1185">Reference proteome</keyword>
<evidence type="ECO:0000256" key="6">
    <source>
        <dbReference type="SAM" id="Phobius"/>
    </source>
</evidence>
<dbReference type="PANTHER" id="PTHR30482">
    <property type="entry name" value="HIGH-AFFINITY BRANCHED-CHAIN AMINO ACID TRANSPORT SYSTEM PERMEASE"/>
    <property type="match status" value="1"/>
</dbReference>